<proteinExistence type="predicted"/>
<name>A0A974P3B8_9CAUL</name>
<sequence>MIAGSPETVRQRMEELIKGLNVGNIFCLMHVGNMPADKCMYSTKLFAEKVMPKLRNMFPDWDDDNRFWTSPLAKRVTSGSLPKEAPTSAELAKTYA</sequence>
<dbReference type="SUPFAM" id="SSF51679">
    <property type="entry name" value="Bacterial luciferase-like"/>
    <property type="match status" value="1"/>
</dbReference>
<accession>A0A974P3B8</accession>
<dbReference type="InterPro" id="IPR036661">
    <property type="entry name" value="Luciferase-like_sf"/>
</dbReference>
<dbReference type="AlphaFoldDB" id="A0A974P3B8"/>
<dbReference type="Gene3D" id="3.20.20.30">
    <property type="entry name" value="Luciferase-like domain"/>
    <property type="match status" value="1"/>
</dbReference>
<feature type="region of interest" description="Disordered" evidence="1">
    <location>
        <begin position="77"/>
        <end position="96"/>
    </location>
</feature>
<dbReference type="GO" id="GO:0016705">
    <property type="term" value="F:oxidoreductase activity, acting on paired donors, with incorporation or reduction of molecular oxygen"/>
    <property type="evidence" value="ECO:0007669"/>
    <property type="project" value="InterPro"/>
</dbReference>
<evidence type="ECO:0000256" key="1">
    <source>
        <dbReference type="SAM" id="MobiDB-lite"/>
    </source>
</evidence>
<gene>
    <name evidence="2" type="ORF">JKL49_00295</name>
</gene>
<reference evidence="2" key="1">
    <citation type="submission" date="2021-01" db="EMBL/GenBank/DDBJ databases">
        <title>Genome sequence of Phenylobacterium sp. 20VBR1 isolated from a valley glaceir, Ny-Alesund, Svalbard.</title>
        <authorList>
            <person name="Thomas F.A."/>
            <person name="Krishnan K.P."/>
            <person name="Sinha R.K."/>
        </authorList>
    </citation>
    <scope>NUCLEOTIDE SEQUENCE</scope>
    <source>
        <strain evidence="2">20VBR1</strain>
    </source>
</reference>
<organism evidence="2">
    <name type="scientific">Phenylobacterium glaciei</name>
    <dbReference type="NCBI Taxonomy" id="2803784"/>
    <lineage>
        <taxon>Bacteria</taxon>
        <taxon>Pseudomonadati</taxon>
        <taxon>Pseudomonadota</taxon>
        <taxon>Alphaproteobacteria</taxon>
        <taxon>Caulobacterales</taxon>
        <taxon>Caulobacteraceae</taxon>
        <taxon>Phenylobacterium</taxon>
    </lineage>
</organism>
<dbReference type="EMBL" id="CP068570">
    <property type="protein sequence ID" value="QQZ50229.1"/>
    <property type="molecule type" value="Genomic_DNA"/>
</dbReference>
<evidence type="ECO:0008006" key="3">
    <source>
        <dbReference type="Google" id="ProtNLM"/>
    </source>
</evidence>
<protein>
    <recommendedName>
        <fullName evidence="3">LLM class flavin-dependent oxidoreductase</fullName>
    </recommendedName>
</protein>
<evidence type="ECO:0000313" key="2">
    <source>
        <dbReference type="EMBL" id="QQZ50229.1"/>
    </source>
</evidence>